<evidence type="ECO:0000313" key="9">
    <source>
        <dbReference type="Proteomes" id="UP000006701"/>
    </source>
</evidence>
<keyword evidence="4 5" id="KW-0408">Iron</keyword>
<dbReference type="GeneID" id="4702573"/>
<accession>A1CLP8</accession>
<organism evidence="8 9">
    <name type="scientific">Aspergillus clavatus (strain ATCC 1007 / CBS 513.65 / DSM 816 / NCTC 3887 / NRRL 1 / QM 1276 / 107)</name>
    <dbReference type="NCBI Taxonomy" id="344612"/>
    <lineage>
        <taxon>Eukaryota</taxon>
        <taxon>Fungi</taxon>
        <taxon>Dikarya</taxon>
        <taxon>Ascomycota</taxon>
        <taxon>Pezizomycotina</taxon>
        <taxon>Eurotiomycetes</taxon>
        <taxon>Eurotiomycetidae</taxon>
        <taxon>Eurotiales</taxon>
        <taxon>Aspergillaceae</taxon>
        <taxon>Aspergillus</taxon>
        <taxon>Aspergillus subgen. Fumigati</taxon>
    </lineage>
</organism>
<feature type="compositionally biased region" description="Low complexity" evidence="6">
    <location>
        <begin position="344"/>
        <end position="358"/>
    </location>
</feature>
<comment type="similarity">
    <text evidence="1 5">Belongs to the iron/ascorbate-dependent oxidoreductase family.</text>
</comment>
<dbReference type="GO" id="GO:0046872">
    <property type="term" value="F:metal ion binding"/>
    <property type="evidence" value="ECO:0007669"/>
    <property type="project" value="UniProtKB-KW"/>
</dbReference>
<dbReference type="VEuPathDB" id="FungiDB:ACLA_077740"/>
<dbReference type="PANTHER" id="PTHR10209:SF881">
    <property type="entry name" value="FI07970P-RELATED"/>
    <property type="match status" value="1"/>
</dbReference>
<dbReference type="InterPro" id="IPR026992">
    <property type="entry name" value="DIOX_N"/>
</dbReference>
<dbReference type="AlphaFoldDB" id="A1CLP8"/>
<keyword evidence="3 5" id="KW-0560">Oxidoreductase</keyword>
<dbReference type="OMA" id="AWFGHPN"/>
<dbReference type="SUPFAM" id="SSF51197">
    <property type="entry name" value="Clavaminate synthase-like"/>
    <property type="match status" value="1"/>
</dbReference>
<dbReference type="InterPro" id="IPR044861">
    <property type="entry name" value="IPNS-like_FE2OG_OXY"/>
</dbReference>
<dbReference type="Pfam" id="PF14226">
    <property type="entry name" value="DIOX_N"/>
    <property type="match status" value="1"/>
</dbReference>
<dbReference type="EMBL" id="DS027057">
    <property type="protein sequence ID" value="EAW09027.1"/>
    <property type="molecule type" value="Genomic_DNA"/>
</dbReference>
<dbReference type="RefSeq" id="XP_001270453.1">
    <property type="nucleotide sequence ID" value="XM_001270452.1"/>
</dbReference>
<evidence type="ECO:0000313" key="8">
    <source>
        <dbReference type="EMBL" id="EAW09027.1"/>
    </source>
</evidence>
<name>A1CLP8_ASPCL</name>
<dbReference type="Proteomes" id="UP000006701">
    <property type="component" value="Unassembled WGS sequence"/>
</dbReference>
<evidence type="ECO:0000256" key="1">
    <source>
        <dbReference type="ARBA" id="ARBA00008056"/>
    </source>
</evidence>
<evidence type="ECO:0000256" key="3">
    <source>
        <dbReference type="ARBA" id="ARBA00023002"/>
    </source>
</evidence>
<evidence type="ECO:0000256" key="6">
    <source>
        <dbReference type="SAM" id="MobiDB-lite"/>
    </source>
</evidence>
<evidence type="ECO:0000259" key="7">
    <source>
        <dbReference type="PROSITE" id="PS51471"/>
    </source>
</evidence>
<dbReference type="InterPro" id="IPR005123">
    <property type="entry name" value="Oxoglu/Fe-dep_dioxygenase_dom"/>
</dbReference>
<dbReference type="eggNOG" id="KOG0143">
    <property type="taxonomic scope" value="Eukaryota"/>
</dbReference>
<dbReference type="PRINTS" id="PR00682">
    <property type="entry name" value="IPNSYNTHASE"/>
</dbReference>
<dbReference type="KEGG" id="act:ACLA_077740"/>
<sequence length="358" mass="39554">MPNMVKQDTVDLPVIDFAALNEKDASGQRTSTSINERHRLFTALRDTGFAYLKHPGVNQSTVDELFAHSRRFFAKPLDQKMQILGQLEKGRGPSQGYSNPLKLAHNPQTSDLKEFFGMYRDDDTEKPNQWLGDADSRAMRADLVRFFDSCHGVIRELLSALAEEVGLAAETLHPAIGEKNHFIACLHYPATEPESFRTRVRAAAHTDYGCMTLLFNDAGEGLQVLRQDGQYEYVPRKDDCAVLNVGDLLSRFFNGLLPSTMHRVVEPPATRTGASTTEVPDRYSIAFFGHFNLDVLVKPLEALVSAANPARFEPVVAGEHVKARVKQLHVAGHSLKDNEQGVESRAAVAQPAVASASV</sequence>
<dbReference type="STRING" id="344612.A1CLP8"/>
<dbReference type="GO" id="GO:0044283">
    <property type="term" value="P:small molecule biosynthetic process"/>
    <property type="evidence" value="ECO:0007669"/>
    <property type="project" value="UniProtKB-ARBA"/>
</dbReference>
<dbReference type="HOGENOM" id="CLU_010119_6_3_1"/>
<dbReference type="PANTHER" id="PTHR10209">
    <property type="entry name" value="OXIDOREDUCTASE, 2OG-FE II OXYGENASE FAMILY PROTEIN"/>
    <property type="match status" value="1"/>
</dbReference>
<protein>
    <submittedName>
        <fullName evidence="8">Oxidoreductase, putative</fullName>
    </submittedName>
</protein>
<proteinExistence type="inferred from homology"/>
<dbReference type="Pfam" id="PF03171">
    <property type="entry name" value="2OG-FeII_Oxy"/>
    <property type="match status" value="1"/>
</dbReference>
<feature type="domain" description="Fe2OG dioxygenase" evidence="7">
    <location>
        <begin position="179"/>
        <end position="291"/>
    </location>
</feature>
<evidence type="ECO:0000256" key="4">
    <source>
        <dbReference type="ARBA" id="ARBA00023004"/>
    </source>
</evidence>
<dbReference type="GO" id="GO:0016491">
    <property type="term" value="F:oxidoreductase activity"/>
    <property type="evidence" value="ECO:0007669"/>
    <property type="project" value="UniProtKB-KW"/>
</dbReference>
<evidence type="ECO:0000256" key="5">
    <source>
        <dbReference type="RuleBase" id="RU003682"/>
    </source>
</evidence>
<feature type="region of interest" description="Disordered" evidence="6">
    <location>
        <begin position="334"/>
        <end position="358"/>
    </location>
</feature>
<dbReference type="OrthoDB" id="288590at2759"/>
<dbReference type="PROSITE" id="PS51471">
    <property type="entry name" value="FE2OG_OXY"/>
    <property type="match status" value="1"/>
</dbReference>
<reference evidence="8 9" key="1">
    <citation type="journal article" date="2008" name="PLoS Genet.">
        <title>Genomic islands in the pathogenic filamentous fungus Aspergillus fumigatus.</title>
        <authorList>
            <person name="Fedorova N.D."/>
            <person name="Khaldi N."/>
            <person name="Joardar V.S."/>
            <person name="Maiti R."/>
            <person name="Amedeo P."/>
            <person name="Anderson M.J."/>
            <person name="Crabtree J."/>
            <person name="Silva J.C."/>
            <person name="Badger J.H."/>
            <person name="Albarraq A."/>
            <person name="Angiuoli S."/>
            <person name="Bussey H."/>
            <person name="Bowyer P."/>
            <person name="Cotty P.J."/>
            <person name="Dyer P.S."/>
            <person name="Egan A."/>
            <person name="Galens K."/>
            <person name="Fraser-Liggett C.M."/>
            <person name="Haas B.J."/>
            <person name="Inman J.M."/>
            <person name="Kent R."/>
            <person name="Lemieux S."/>
            <person name="Malavazi I."/>
            <person name="Orvis J."/>
            <person name="Roemer T."/>
            <person name="Ronning C.M."/>
            <person name="Sundaram J.P."/>
            <person name="Sutton G."/>
            <person name="Turner G."/>
            <person name="Venter J.C."/>
            <person name="White O.R."/>
            <person name="Whitty B.R."/>
            <person name="Youngman P."/>
            <person name="Wolfe K.H."/>
            <person name="Goldman G.H."/>
            <person name="Wortman J.R."/>
            <person name="Jiang B."/>
            <person name="Denning D.W."/>
            <person name="Nierman W.C."/>
        </authorList>
    </citation>
    <scope>NUCLEOTIDE SEQUENCE [LARGE SCALE GENOMIC DNA]</scope>
    <source>
        <strain evidence="9">ATCC 1007 / CBS 513.65 / DSM 816 / NCTC 3887 / NRRL 1</strain>
    </source>
</reference>
<evidence type="ECO:0000256" key="2">
    <source>
        <dbReference type="ARBA" id="ARBA00022723"/>
    </source>
</evidence>
<dbReference type="Gene3D" id="2.60.120.330">
    <property type="entry name" value="B-lactam Antibiotic, Isopenicillin N Synthase, Chain"/>
    <property type="match status" value="1"/>
</dbReference>
<dbReference type="InterPro" id="IPR027443">
    <property type="entry name" value="IPNS-like_sf"/>
</dbReference>
<keyword evidence="2 5" id="KW-0479">Metal-binding</keyword>
<gene>
    <name evidence="8" type="ORF">ACLA_077740</name>
</gene>
<keyword evidence="9" id="KW-1185">Reference proteome</keyword>